<dbReference type="Pfam" id="PF05853">
    <property type="entry name" value="BKACE"/>
    <property type="match status" value="1"/>
</dbReference>
<dbReference type="PANTHER" id="PTHR37418:SF1">
    <property type="entry name" value="3-KETO-5-AMINOHEXANOATE CLEAVAGE PROTEIN"/>
    <property type="match status" value="1"/>
</dbReference>
<dbReference type="PANTHER" id="PTHR37418">
    <property type="entry name" value="3-KETO-5-AMINOHEXANOATE CLEAVAGE ENZYME-RELATED"/>
    <property type="match status" value="1"/>
</dbReference>
<dbReference type="EMBL" id="CP051428">
    <property type="protein sequence ID" value="QJC52663.1"/>
    <property type="molecule type" value="Genomic_DNA"/>
</dbReference>
<dbReference type="RefSeq" id="WP_168908216.1">
    <property type="nucleotide sequence ID" value="NZ_CP051428.1"/>
</dbReference>
<dbReference type="Gene3D" id="3.20.20.70">
    <property type="entry name" value="Aldolase class I"/>
    <property type="match status" value="1"/>
</dbReference>
<name>A0A6H2GZ01_9BACL</name>
<evidence type="ECO:0000313" key="1">
    <source>
        <dbReference type="EMBL" id="QJC52663.1"/>
    </source>
</evidence>
<evidence type="ECO:0000313" key="2">
    <source>
        <dbReference type="Proteomes" id="UP000502136"/>
    </source>
</evidence>
<keyword evidence="2" id="KW-1185">Reference proteome</keyword>
<proteinExistence type="predicted"/>
<sequence length="260" mass="26989">MRTVRLSRETVLWNLKRLDSALPLQACLNGARSPGSHPALPLSPEELAADAAEAIRAGASSLHLHPRGADGKETLAAAAVADALAAVRRAAPDGPAGVSTGAWIVPDIRERLACIASCTVLPDFVSVNWHEEGAELVAAACLERGIGIEAGLFHPAALQAWATWRGAASCLRALVELPDGLDEDATAAKAKRMLADLDQTGLGVPVLLHGEGSSCWPALRLAASRGLGTRIGLEDTLRLPDGSPASGNRELVAVGAAFYR</sequence>
<dbReference type="Proteomes" id="UP000502136">
    <property type="component" value="Chromosome"/>
</dbReference>
<reference evidence="1 2" key="1">
    <citation type="submission" date="2020-04" db="EMBL/GenBank/DDBJ databases">
        <title>Novel Paenibacillus strain UniB2 isolated from commercial digestive syrup.</title>
        <authorList>
            <person name="Thorat V."/>
            <person name="Kirdat K."/>
            <person name="Tiwarekar B."/>
            <person name="Yadav A."/>
        </authorList>
    </citation>
    <scope>NUCLEOTIDE SEQUENCE [LARGE SCALE GENOMIC DNA]</scope>
    <source>
        <strain evidence="1 2">UniB2</strain>
    </source>
</reference>
<dbReference type="AlphaFoldDB" id="A0A6H2GZ01"/>
<evidence type="ECO:0008006" key="3">
    <source>
        <dbReference type="Google" id="ProtNLM"/>
    </source>
</evidence>
<organism evidence="1 2">
    <name type="scientific">Paenibacillus albicereus</name>
    <dbReference type="NCBI Taxonomy" id="2726185"/>
    <lineage>
        <taxon>Bacteria</taxon>
        <taxon>Bacillati</taxon>
        <taxon>Bacillota</taxon>
        <taxon>Bacilli</taxon>
        <taxon>Bacillales</taxon>
        <taxon>Paenibacillaceae</taxon>
        <taxon>Paenibacillus</taxon>
    </lineage>
</organism>
<protein>
    <recommendedName>
        <fullName evidence="3">3-keto-5-aminohexanoate cleavage protein</fullName>
    </recommendedName>
</protein>
<gene>
    <name evidence="1" type="ORF">HGI30_14555</name>
</gene>
<dbReference type="GO" id="GO:0043720">
    <property type="term" value="F:3-keto-5-aminohexanoate cleavage activity"/>
    <property type="evidence" value="ECO:0007669"/>
    <property type="project" value="InterPro"/>
</dbReference>
<dbReference type="InterPro" id="IPR008567">
    <property type="entry name" value="BKACE"/>
</dbReference>
<dbReference type="InterPro" id="IPR013785">
    <property type="entry name" value="Aldolase_TIM"/>
</dbReference>
<dbReference type="KEGG" id="palr:HGI30_14555"/>
<accession>A0A6H2GZ01</accession>